<dbReference type="Gene3D" id="1.10.101.10">
    <property type="entry name" value="PGBD-like superfamily/PGBD"/>
    <property type="match status" value="1"/>
</dbReference>
<comment type="caution">
    <text evidence="6">The sequence shown here is derived from an EMBL/GenBank/DDBJ whole genome shotgun (WGS) entry which is preliminary data.</text>
</comment>
<dbReference type="Gene3D" id="3.40.190.10">
    <property type="entry name" value="Periplasmic binding protein-like II"/>
    <property type="match status" value="1"/>
</dbReference>
<dbReference type="AlphaFoldDB" id="X0U5K4"/>
<dbReference type="PANTHER" id="PTHR30290:SF9">
    <property type="entry name" value="OLIGOPEPTIDE-BINDING PROTEIN APPA"/>
    <property type="match status" value="1"/>
</dbReference>
<evidence type="ECO:0000313" key="6">
    <source>
        <dbReference type="EMBL" id="GAG01019.1"/>
    </source>
</evidence>
<dbReference type="GO" id="GO:1904680">
    <property type="term" value="F:peptide transmembrane transporter activity"/>
    <property type="evidence" value="ECO:0007669"/>
    <property type="project" value="TreeGrafter"/>
</dbReference>
<sequence length="271" mass="30658">ENIESQNFPLAEYNLNPIGSGPYKIEKLKKDRQNQIQSITFTRNDKYFGKKPYIPEVSFYFLESEKDLIEKSKKGIIKGFSLNSFEIPSSLNLYSFSMPRYFATFFNSEQNEILKNDDIRKALNYGTNKEELVEKVLNNEGSIVNSPILPQIYGFNNPSIDYNFNPEKAKELLEKAGFSDFENGIRVKSIKQTSSLVFKSTLKAGNSGNEVTKLQQCLSEYPTIYPEGTVSGYFGPKTKEAVIVFQEKYKDEILTPSGLTSGTGTIGKSTR</sequence>
<protein>
    <recommendedName>
        <fullName evidence="7">Peptidoglycan binding-like domain-containing protein</fullName>
    </recommendedName>
</protein>
<evidence type="ECO:0000256" key="3">
    <source>
        <dbReference type="ARBA" id="ARBA00022729"/>
    </source>
</evidence>
<evidence type="ECO:0008006" key="7">
    <source>
        <dbReference type="Google" id="ProtNLM"/>
    </source>
</evidence>
<dbReference type="EMBL" id="BARS01022504">
    <property type="protein sequence ID" value="GAG01019.1"/>
    <property type="molecule type" value="Genomic_DNA"/>
</dbReference>
<dbReference type="InterPro" id="IPR036365">
    <property type="entry name" value="PGBD-like_sf"/>
</dbReference>
<dbReference type="GO" id="GO:0015833">
    <property type="term" value="P:peptide transport"/>
    <property type="evidence" value="ECO:0007669"/>
    <property type="project" value="TreeGrafter"/>
</dbReference>
<dbReference type="Pfam" id="PF01471">
    <property type="entry name" value="PG_binding_1"/>
    <property type="match status" value="1"/>
</dbReference>
<evidence type="ECO:0000259" key="4">
    <source>
        <dbReference type="Pfam" id="PF00496"/>
    </source>
</evidence>
<reference evidence="6" key="1">
    <citation type="journal article" date="2014" name="Front. Microbiol.">
        <title>High frequency of phylogenetically diverse reductive dehalogenase-homologous genes in deep subseafloor sedimentary metagenomes.</title>
        <authorList>
            <person name="Kawai M."/>
            <person name="Futagami T."/>
            <person name="Toyoda A."/>
            <person name="Takaki Y."/>
            <person name="Nishi S."/>
            <person name="Hori S."/>
            <person name="Arai W."/>
            <person name="Tsubouchi T."/>
            <person name="Morono Y."/>
            <person name="Uchiyama I."/>
            <person name="Ito T."/>
            <person name="Fujiyama A."/>
            <person name="Inagaki F."/>
            <person name="Takami H."/>
        </authorList>
    </citation>
    <scope>NUCLEOTIDE SEQUENCE</scope>
    <source>
        <strain evidence="6">Expedition CK06-06</strain>
    </source>
</reference>
<feature type="non-terminal residue" evidence="6">
    <location>
        <position position="271"/>
    </location>
</feature>
<feature type="non-terminal residue" evidence="6">
    <location>
        <position position="1"/>
    </location>
</feature>
<organism evidence="6">
    <name type="scientific">marine sediment metagenome</name>
    <dbReference type="NCBI Taxonomy" id="412755"/>
    <lineage>
        <taxon>unclassified sequences</taxon>
        <taxon>metagenomes</taxon>
        <taxon>ecological metagenomes</taxon>
    </lineage>
</organism>
<feature type="domain" description="Peptidoglycan binding-like" evidence="5">
    <location>
        <begin position="207"/>
        <end position="249"/>
    </location>
</feature>
<feature type="domain" description="Solute-binding protein family 5" evidence="4">
    <location>
        <begin position="9"/>
        <end position="201"/>
    </location>
</feature>
<keyword evidence="2" id="KW-0813">Transport</keyword>
<name>X0U5K4_9ZZZZ</name>
<comment type="similarity">
    <text evidence="1">Belongs to the bacterial solute-binding protein 5 family.</text>
</comment>
<gene>
    <name evidence="6" type="ORF">S01H1_35973</name>
</gene>
<evidence type="ECO:0000256" key="1">
    <source>
        <dbReference type="ARBA" id="ARBA00005695"/>
    </source>
</evidence>
<evidence type="ECO:0000259" key="5">
    <source>
        <dbReference type="Pfam" id="PF01471"/>
    </source>
</evidence>
<dbReference type="InterPro" id="IPR039424">
    <property type="entry name" value="SBP_5"/>
</dbReference>
<dbReference type="SUPFAM" id="SSF47090">
    <property type="entry name" value="PGBD-like"/>
    <property type="match status" value="1"/>
</dbReference>
<dbReference type="InterPro" id="IPR000914">
    <property type="entry name" value="SBP_5_dom"/>
</dbReference>
<evidence type="ECO:0000256" key="2">
    <source>
        <dbReference type="ARBA" id="ARBA00022448"/>
    </source>
</evidence>
<keyword evidence="3" id="KW-0732">Signal</keyword>
<dbReference type="PANTHER" id="PTHR30290">
    <property type="entry name" value="PERIPLASMIC BINDING COMPONENT OF ABC TRANSPORTER"/>
    <property type="match status" value="1"/>
</dbReference>
<dbReference type="SUPFAM" id="SSF53850">
    <property type="entry name" value="Periplasmic binding protein-like II"/>
    <property type="match status" value="1"/>
</dbReference>
<accession>X0U5K4</accession>
<proteinExistence type="inferred from homology"/>
<dbReference type="Pfam" id="PF00496">
    <property type="entry name" value="SBP_bac_5"/>
    <property type="match status" value="1"/>
</dbReference>
<dbReference type="InterPro" id="IPR036366">
    <property type="entry name" value="PGBDSf"/>
</dbReference>
<dbReference type="InterPro" id="IPR002477">
    <property type="entry name" value="Peptidoglycan-bd-like"/>
</dbReference>